<geneLocation type="chloroplast" evidence="1"/>
<reference evidence="1" key="1">
    <citation type="journal article" date="1993" name="Mol. Gen. Genet.">
        <title>Chloroplast DNA of black pine retains a residual inverted repeat lacking rRNA genes: nucleotide sequences of trnQ, trnK, psbA, trnI and trnH and the absence of rps16.</title>
        <authorList>
            <person name="Tsudzuki J."/>
            <person name="Nakashima K."/>
            <person name="Tsudzuki T."/>
            <person name="Hiratsuka J."/>
            <person name="Shibata M."/>
            <person name="Wakasugi T."/>
            <person name="Sugiura M."/>
        </authorList>
    </citation>
    <scope>NUCLEOTIDE SEQUENCE</scope>
</reference>
<proteinExistence type="predicted"/>
<reference evidence="1" key="2">
    <citation type="journal article" date="1994" name="Curr. Genet.">
        <title>A new gene encoding tRNA(Pro) (GGG) is present in the chloroplast genome of black pine: a compilation of 32 tRNA genes from black pine chloroplasts.</title>
        <authorList>
            <person name="Tsudzuki J."/>
            <person name="Ito S."/>
            <person name="Tsudzuki T."/>
            <person name="Wakasugi T."/>
            <person name="Sugiura M."/>
        </authorList>
    </citation>
    <scope>NUCLEOTIDE SEQUENCE</scope>
</reference>
<sequence length="60" mass="7315">MNSQSVRLDHLALSFYQQLSVQRLDRKKTLHRHSQSFVNFTFRCKKEYEYPVCPFISRSY</sequence>
<evidence type="ECO:0000313" key="1">
    <source>
        <dbReference type="EMBL" id="BAA04349.1"/>
    </source>
</evidence>
<dbReference type="RefSeq" id="NP_042392.1">
    <property type="nucleotide sequence ID" value="NC_001631.1"/>
</dbReference>
<dbReference type="EMBL" id="D17510">
    <property type="protein sequence ID" value="BAA04349.1"/>
    <property type="molecule type" value="Genomic_DNA"/>
</dbReference>
<name>Q32945_PINTH</name>
<protein>
    <submittedName>
        <fullName evidence="1">ORF60</fullName>
    </submittedName>
</protein>
<keyword evidence="1" id="KW-0934">Plastid</keyword>
<reference evidence="1" key="3">
    <citation type="journal article" date="1994" name="Proc. Natl. Acad. Sci. U.S.A.">
        <title>Loss of all ndh genes as determined by sequencing the entire chloroplast genome of the black pine Pinus thunbergii.</title>
        <authorList>
            <person name="Wakasugi T."/>
            <person name="Tsudzuki J."/>
            <person name="Ito S."/>
            <person name="Nakashima K."/>
            <person name="Tsudzuki T."/>
            <person name="Sugiura M."/>
        </authorList>
    </citation>
    <scope>NUCLEOTIDE SEQUENCE</scope>
</reference>
<organism evidence="1">
    <name type="scientific">Pinus thunbergii</name>
    <name type="common">Japanese black pine</name>
    <name type="synonym">Pinus thunbergiana</name>
    <dbReference type="NCBI Taxonomy" id="3350"/>
    <lineage>
        <taxon>Eukaryota</taxon>
        <taxon>Viridiplantae</taxon>
        <taxon>Streptophyta</taxon>
        <taxon>Embryophyta</taxon>
        <taxon>Tracheophyta</taxon>
        <taxon>Spermatophyta</taxon>
        <taxon>Pinopsida</taxon>
        <taxon>Pinidae</taxon>
        <taxon>Conifers I</taxon>
        <taxon>Pinales</taxon>
        <taxon>Pinaceae</taxon>
        <taxon>Pinus</taxon>
        <taxon>Pinus subgen. Pinus</taxon>
    </lineage>
</organism>
<dbReference type="GeneID" id="1457651"/>
<dbReference type="AlphaFoldDB" id="Q32945"/>
<dbReference type="PIR" id="T07471">
    <property type="entry name" value="T07471"/>
</dbReference>
<keyword evidence="1" id="KW-0150">Chloroplast</keyword>
<accession>Q32945</accession>